<dbReference type="Pfam" id="PF06477">
    <property type="entry name" value="DUF1091"/>
    <property type="match status" value="1"/>
</dbReference>
<evidence type="ECO:0008006" key="4">
    <source>
        <dbReference type="Google" id="ProtNLM"/>
    </source>
</evidence>
<dbReference type="InterPro" id="IPR010512">
    <property type="entry name" value="DUF1091"/>
</dbReference>
<protein>
    <recommendedName>
        <fullName evidence="4">MD-2-related lipid-recognition domain-containing protein</fullName>
    </recommendedName>
</protein>
<feature type="signal peptide" evidence="1">
    <location>
        <begin position="1"/>
        <end position="18"/>
    </location>
</feature>
<name>A0A0Q9WZB8_DROWI</name>
<evidence type="ECO:0000256" key="1">
    <source>
        <dbReference type="SAM" id="SignalP"/>
    </source>
</evidence>
<organism evidence="2 3">
    <name type="scientific">Drosophila willistoni</name>
    <name type="common">Fruit fly</name>
    <dbReference type="NCBI Taxonomy" id="7260"/>
    <lineage>
        <taxon>Eukaryota</taxon>
        <taxon>Metazoa</taxon>
        <taxon>Ecdysozoa</taxon>
        <taxon>Arthropoda</taxon>
        <taxon>Hexapoda</taxon>
        <taxon>Insecta</taxon>
        <taxon>Pterygota</taxon>
        <taxon>Neoptera</taxon>
        <taxon>Endopterygota</taxon>
        <taxon>Diptera</taxon>
        <taxon>Brachycera</taxon>
        <taxon>Muscomorpha</taxon>
        <taxon>Ephydroidea</taxon>
        <taxon>Drosophilidae</taxon>
        <taxon>Drosophila</taxon>
        <taxon>Sophophora</taxon>
    </lineage>
</organism>
<gene>
    <name evidence="2" type="primary">Dwil\GK28306</name>
    <name evidence="2" type="ORF">Dwil_GK28306</name>
</gene>
<reference evidence="2 3" key="1">
    <citation type="journal article" date="2007" name="Nature">
        <title>Evolution of genes and genomes on the Drosophila phylogeny.</title>
        <authorList>
            <consortium name="Drosophila 12 Genomes Consortium"/>
            <person name="Clark A.G."/>
            <person name="Eisen M.B."/>
            <person name="Smith D.R."/>
            <person name="Bergman C.M."/>
            <person name="Oliver B."/>
            <person name="Markow T.A."/>
            <person name="Kaufman T.C."/>
            <person name="Kellis M."/>
            <person name="Gelbart W."/>
            <person name="Iyer V.N."/>
            <person name="Pollard D.A."/>
            <person name="Sackton T.B."/>
            <person name="Larracuente A.M."/>
            <person name="Singh N.D."/>
            <person name="Abad J.P."/>
            <person name="Abt D.N."/>
            <person name="Adryan B."/>
            <person name="Aguade M."/>
            <person name="Akashi H."/>
            <person name="Anderson W.W."/>
            <person name="Aquadro C.F."/>
            <person name="Ardell D.H."/>
            <person name="Arguello R."/>
            <person name="Artieri C.G."/>
            <person name="Barbash D.A."/>
            <person name="Barker D."/>
            <person name="Barsanti P."/>
            <person name="Batterham P."/>
            <person name="Batzoglou S."/>
            <person name="Begun D."/>
            <person name="Bhutkar A."/>
            <person name="Blanco E."/>
            <person name="Bosak S.A."/>
            <person name="Bradley R.K."/>
            <person name="Brand A.D."/>
            <person name="Brent M.R."/>
            <person name="Brooks A.N."/>
            <person name="Brown R.H."/>
            <person name="Butlin R.K."/>
            <person name="Caggese C."/>
            <person name="Calvi B.R."/>
            <person name="Bernardo de Carvalho A."/>
            <person name="Caspi A."/>
            <person name="Castrezana S."/>
            <person name="Celniker S.E."/>
            <person name="Chang J.L."/>
            <person name="Chapple C."/>
            <person name="Chatterji S."/>
            <person name="Chinwalla A."/>
            <person name="Civetta A."/>
            <person name="Clifton S.W."/>
            <person name="Comeron J.M."/>
            <person name="Costello J.C."/>
            <person name="Coyne J.A."/>
            <person name="Daub J."/>
            <person name="David R.G."/>
            <person name="Delcher A.L."/>
            <person name="Delehaunty K."/>
            <person name="Do C.B."/>
            <person name="Ebling H."/>
            <person name="Edwards K."/>
            <person name="Eickbush T."/>
            <person name="Evans J.D."/>
            <person name="Filipski A."/>
            <person name="Findeiss S."/>
            <person name="Freyhult E."/>
            <person name="Fulton L."/>
            <person name="Fulton R."/>
            <person name="Garcia A.C."/>
            <person name="Gardiner A."/>
            <person name="Garfield D.A."/>
            <person name="Garvin B.E."/>
            <person name="Gibson G."/>
            <person name="Gilbert D."/>
            <person name="Gnerre S."/>
            <person name="Godfrey J."/>
            <person name="Good R."/>
            <person name="Gotea V."/>
            <person name="Gravely B."/>
            <person name="Greenberg A.J."/>
            <person name="Griffiths-Jones S."/>
            <person name="Gross S."/>
            <person name="Guigo R."/>
            <person name="Gustafson E.A."/>
            <person name="Haerty W."/>
            <person name="Hahn M.W."/>
            <person name="Halligan D.L."/>
            <person name="Halpern A.L."/>
            <person name="Halter G.M."/>
            <person name="Han M.V."/>
            <person name="Heger A."/>
            <person name="Hillier L."/>
            <person name="Hinrichs A.S."/>
            <person name="Holmes I."/>
            <person name="Hoskins R.A."/>
            <person name="Hubisz M.J."/>
            <person name="Hultmark D."/>
            <person name="Huntley M.A."/>
            <person name="Jaffe D.B."/>
            <person name="Jagadeeshan S."/>
            <person name="Jeck W.R."/>
            <person name="Johnson J."/>
            <person name="Jones C.D."/>
            <person name="Jordan W.C."/>
            <person name="Karpen G.H."/>
            <person name="Kataoka E."/>
            <person name="Keightley P.D."/>
            <person name="Kheradpour P."/>
            <person name="Kirkness E.F."/>
            <person name="Koerich L.B."/>
            <person name="Kristiansen K."/>
            <person name="Kudrna D."/>
            <person name="Kulathinal R.J."/>
            <person name="Kumar S."/>
            <person name="Kwok R."/>
            <person name="Lander E."/>
            <person name="Langley C.H."/>
            <person name="Lapoint R."/>
            <person name="Lazzaro B.P."/>
            <person name="Lee S.J."/>
            <person name="Levesque L."/>
            <person name="Li R."/>
            <person name="Lin C.F."/>
            <person name="Lin M.F."/>
            <person name="Lindblad-Toh K."/>
            <person name="Llopart A."/>
            <person name="Long M."/>
            <person name="Low L."/>
            <person name="Lozovsky E."/>
            <person name="Lu J."/>
            <person name="Luo M."/>
            <person name="Machado C.A."/>
            <person name="Makalowski W."/>
            <person name="Marzo M."/>
            <person name="Matsuda M."/>
            <person name="Matzkin L."/>
            <person name="McAllister B."/>
            <person name="McBride C.S."/>
            <person name="McKernan B."/>
            <person name="McKernan K."/>
            <person name="Mendez-Lago M."/>
            <person name="Minx P."/>
            <person name="Mollenhauer M.U."/>
            <person name="Montooth K."/>
            <person name="Mount S.M."/>
            <person name="Mu X."/>
            <person name="Myers E."/>
            <person name="Negre B."/>
            <person name="Newfeld S."/>
            <person name="Nielsen R."/>
            <person name="Noor M.A."/>
            <person name="O'Grady P."/>
            <person name="Pachter L."/>
            <person name="Papaceit M."/>
            <person name="Parisi M.J."/>
            <person name="Parisi M."/>
            <person name="Parts L."/>
            <person name="Pedersen J.S."/>
            <person name="Pesole G."/>
            <person name="Phillippy A.M."/>
            <person name="Ponting C.P."/>
            <person name="Pop M."/>
            <person name="Porcelli D."/>
            <person name="Powell J.R."/>
            <person name="Prohaska S."/>
            <person name="Pruitt K."/>
            <person name="Puig M."/>
            <person name="Quesneville H."/>
            <person name="Ram K.R."/>
            <person name="Rand D."/>
            <person name="Rasmussen M.D."/>
            <person name="Reed L.K."/>
            <person name="Reenan R."/>
            <person name="Reily A."/>
            <person name="Remington K.A."/>
            <person name="Rieger T.T."/>
            <person name="Ritchie M.G."/>
            <person name="Robin C."/>
            <person name="Rogers Y.H."/>
            <person name="Rohde C."/>
            <person name="Rozas J."/>
            <person name="Rubenfield M.J."/>
            <person name="Ruiz A."/>
            <person name="Russo S."/>
            <person name="Salzberg S.L."/>
            <person name="Sanchez-Gracia A."/>
            <person name="Saranga D.J."/>
            <person name="Sato H."/>
            <person name="Schaeffer S.W."/>
            <person name="Schatz M.C."/>
            <person name="Schlenke T."/>
            <person name="Schwartz R."/>
            <person name="Segarra C."/>
            <person name="Singh R.S."/>
            <person name="Sirot L."/>
            <person name="Sirota M."/>
            <person name="Sisneros N.B."/>
            <person name="Smith C.D."/>
            <person name="Smith T.F."/>
            <person name="Spieth J."/>
            <person name="Stage D.E."/>
            <person name="Stark A."/>
            <person name="Stephan W."/>
            <person name="Strausberg R.L."/>
            <person name="Strempel S."/>
            <person name="Sturgill D."/>
            <person name="Sutton G."/>
            <person name="Sutton G.G."/>
            <person name="Tao W."/>
            <person name="Teichmann S."/>
            <person name="Tobari Y.N."/>
            <person name="Tomimura Y."/>
            <person name="Tsolas J.M."/>
            <person name="Valente V.L."/>
            <person name="Venter E."/>
            <person name="Venter J.C."/>
            <person name="Vicario S."/>
            <person name="Vieira F.G."/>
            <person name="Vilella A.J."/>
            <person name="Villasante A."/>
            <person name="Walenz B."/>
            <person name="Wang J."/>
            <person name="Wasserman M."/>
            <person name="Watts T."/>
            <person name="Wilson D."/>
            <person name="Wilson R.K."/>
            <person name="Wing R.A."/>
            <person name="Wolfner M.F."/>
            <person name="Wong A."/>
            <person name="Wong G.K."/>
            <person name="Wu C.I."/>
            <person name="Wu G."/>
            <person name="Yamamoto D."/>
            <person name="Yang H.P."/>
            <person name="Yang S.P."/>
            <person name="Yorke J.A."/>
            <person name="Yoshida K."/>
            <person name="Zdobnov E."/>
            <person name="Zhang P."/>
            <person name="Zhang Y."/>
            <person name="Zimin A.V."/>
            <person name="Baldwin J."/>
            <person name="Abdouelleil A."/>
            <person name="Abdulkadir J."/>
            <person name="Abebe A."/>
            <person name="Abera B."/>
            <person name="Abreu J."/>
            <person name="Acer S.C."/>
            <person name="Aftuck L."/>
            <person name="Alexander A."/>
            <person name="An P."/>
            <person name="Anderson E."/>
            <person name="Anderson S."/>
            <person name="Arachi H."/>
            <person name="Azer M."/>
            <person name="Bachantsang P."/>
            <person name="Barry A."/>
            <person name="Bayul T."/>
            <person name="Berlin A."/>
            <person name="Bessette D."/>
            <person name="Bloom T."/>
            <person name="Blye J."/>
            <person name="Boguslavskiy L."/>
            <person name="Bonnet C."/>
            <person name="Boukhgalter B."/>
            <person name="Bourzgui I."/>
            <person name="Brown A."/>
            <person name="Cahill P."/>
            <person name="Channer S."/>
            <person name="Cheshatsang Y."/>
            <person name="Chuda L."/>
            <person name="Citroen M."/>
            <person name="Collymore A."/>
            <person name="Cooke P."/>
            <person name="Costello M."/>
            <person name="D'Aco K."/>
            <person name="Daza R."/>
            <person name="De Haan G."/>
            <person name="DeGray S."/>
            <person name="DeMaso C."/>
            <person name="Dhargay N."/>
            <person name="Dooley K."/>
            <person name="Dooley E."/>
            <person name="Doricent M."/>
            <person name="Dorje P."/>
            <person name="Dorjee K."/>
            <person name="Dupes A."/>
            <person name="Elong R."/>
            <person name="Falk J."/>
            <person name="Farina A."/>
            <person name="Faro S."/>
            <person name="Ferguson D."/>
            <person name="Fisher S."/>
            <person name="Foley C.D."/>
            <person name="Franke A."/>
            <person name="Friedrich D."/>
            <person name="Gadbois L."/>
            <person name="Gearin G."/>
            <person name="Gearin C.R."/>
            <person name="Giannoukos G."/>
            <person name="Goode T."/>
            <person name="Graham J."/>
            <person name="Grandbois E."/>
            <person name="Grewal S."/>
            <person name="Gyaltsen K."/>
            <person name="Hafez N."/>
            <person name="Hagos B."/>
            <person name="Hall J."/>
            <person name="Henson C."/>
            <person name="Hollinger A."/>
            <person name="Honan T."/>
            <person name="Huard M.D."/>
            <person name="Hughes L."/>
            <person name="Hurhula B."/>
            <person name="Husby M.E."/>
            <person name="Kamat A."/>
            <person name="Kanga B."/>
            <person name="Kashin S."/>
            <person name="Khazanovich D."/>
            <person name="Kisner P."/>
            <person name="Lance K."/>
            <person name="Lara M."/>
            <person name="Lee W."/>
            <person name="Lennon N."/>
            <person name="Letendre F."/>
            <person name="LeVine R."/>
            <person name="Lipovsky A."/>
            <person name="Liu X."/>
            <person name="Liu J."/>
            <person name="Liu S."/>
            <person name="Lokyitsang T."/>
            <person name="Lokyitsang Y."/>
            <person name="Lubonja R."/>
            <person name="Lui A."/>
            <person name="MacDonald P."/>
            <person name="Magnisalis V."/>
            <person name="Maru K."/>
            <person name="Matthews C."/>
            <person name="McCusker W."/>
            <person name="McDonough S."/>
            <person name="Mehta T."/>
            <person name="Meldrim J."/>
            <person name="Meneus L."/>
            <person name="Mihai O."/>
            <person name="Mihalev A."/>
            <person name="Mihova T."/>
            <person name="Mittelman R."/>
            <person name="Mlenga V."/>
            <person name="Montmayeur A."/>
            <person name="Mulrain L."/>
            <person name="Navidi A."/>
            <person name="Naylor J."/>
            <person name="Negash T."/>
            <person name="Nguyen T."/>
            <person name="Nguyen N."/>
            <person name="Nicol R."/>
            <person name="Norbu C."/>
            <person name="Norbu N."/>
            <person name="Novod N."/>
            <person name="O'Neill B."/>
            <person name="Osman S."/>
            <person name="Markiewicz E."/>
            <person name="Oyono O.L."/>
            <person name="Patti C."/>
            <person name="Phunkhang P."/>
            <person name="Pierre F."/>
            <person name="Priest M."/>
            <person name="Raghuraman S."/>
            <person name="Rege F."/>
            <person name="Reyes R."/>
            <person name="Rise C."/>
            <person name="Rogov P."/>
            <person name="Ross K."/>
            <person name="Ryan E."/>
            <person name="Settipalli S."/>
            <person name="Shea T."/>
            <person name="Sherpa N."/>
            <person name="Shi L."/>
            <person name="Shih D."/>
            <person name="Sparrow T."/>
            <person name="Spaulding J."/>
            <person name="Stalker J."/>
            <person name="Stange-Thomann N."/>
            <person name="Stavropoulos S."/>
            <person name="Stone C."/>
            <person name="Strader C."/>
            <person name="Tesfaye S."/>
            <person name="Thomson T."/>
            <person name="Thoulutsang Y."/>
            <person name="Thoulutsang D."/>
            <person name="Topham K."/>
            <person name="Topping I."/>
            <person name="Tsamla T."/>
            <person name="Vassiliev H."/>
            <person name="Vo A."/>
            <person name="Wangchuk T."/>
            <person name="Wangdi T."/>
            <person name="Weiand M."/>
            <person name="Wilkinson J."/>
            <person name="Wilson A."/>
            <person name="Yadav S."/>
            <person name="Young G."/>
            <person name="Yu Q."/>
            <person name="Zembek L."/>
            <person name="Zhong D."/>
            <person name="Zimmer A."/>
            <person name="Zwirko Z."/>
            <person name="Jaffe D.B."/>
            <person name="Alvarez P."/>
            <person name="Brockman W."/>
            <person name="Butler J."/>
            <person name="Chin C."/>
            <person name="Gnerre S."/>
            <person name="Grabherr M."/>
            <person name="Kleber M."/>
            <person name="Mauceli E."/>
            <person name="MacCallum I."/>
        </authorList>
    </citation>
    <scope>NUCLEOTIDE SEQUENCE [LARGE SCALE GENOMIC DNA]</scope>
    <source>
        <strain evidence="3">Tucson 14030-0811.24</strain>
    </source>
</reference>
<evidence type="ECO:0000313" key="3">
    <source>
        <dbReference type="Proteomes" id="UP000007798"/>
    </source>
</evidence>
<dbReference type="PANTHER" id="PTHR20898:SF0">
    <property type="entry name" value="DAEDALUS ON 3-RELATED"/>
    <property type="match status" value="1"/>
</dbReference>
<evidence type="ECO:0000313" key="2">
    <source>
        <dbReference type="EMBL" id="KRF97528.1"/>
    </source>
</evidence>
<feature type="chain" id="PRO_5006387272" description="MD-2-related lipid-recognition domain-containing protein" evidence="1">
    <location>
        <begin position="19"/>
        <end position="173"/>
    </location>
</feature>
<accession>A0A0Q9WZB8</accession>
<dbReference type="PANTHER" id="PTHR20898">
    <property type="entry name" value="DAEDALUS ON 3-RELATED-RELATED"/>
    <property type="match status" value="1"/>
</dbReference>
<dbReference type="AlphaFoldDB" id="A0A0Q9WZB8"/>
<dbReference type="Proteomes" id="UP000007798">
    <property type="component" value="Unassembled WGS sequence"/>
</dbReference>
<dbReference type="SMART" id="SM00697">
    <property type="entry name" value="DM8"/>
    <property type="match status" value="1"/>
</dbReference>
<sequence length="173" mass="20205">MRLVFLVFFAFGLTKINAKFEFKNAKCTSLDKSFLEFDGCYLKSVNRTYKYITVKTKIFKLPLKSLSVNIELFKRLNGYKPFLFNFTVDACRFLANHRNSFNQYFYDLIGPYSNVNHSCPINHDIIVDKLPIAYLNHMVTTVLPMPEGTYCMHSVWSANGKERVDMNIFFSIE</sequence>
<dbReference type="InParanoid" id="A0A0Q9WZB8"/>
<proteinExistence type="predicted"/>
<keyword evidence="1" id="KW-0732">Signal</keyword>
<dbReference type="EMBL" id="CH963846">
    <property type="protein sequence ID" value="KRF97528.1"/>
    <property type="molecule type" value="Genomic_DNA"/>
</dbReference>
<dbReference type="OrthoDB" id="7834078at2759"/>
<keyword evidence="3" id="KW-1185">Reference proteome</keyword>